<dbReference type="eggNOG" id="COG3706">
    <property type="taxonomic scope" value="Bacteria"/>
</dbReference>
<dbReference type="NCBIfam" id="TIGR00254">
    <property type="entry name" value="GGDEF"/>
    <property type="match status" value="1"/>
</dbReference>
<evidence type="ECO:0000256" key="2">
    <source>
        <dbReference type="ARBA" id="ARBA00034247"/>
    </source>
</evidence>
<dbReference type="RefSeq" id="WP_051601367.1">
    <property type="nucleotide sequence ID" value="NZ_AWFF01000037.1"/>
</dbReference>
<feature type="region of interest" description="Disordered" evidence="3">
    <location>
        <begin position="1"/>
        <end position="25"/>
    </location>
</feature>
<proteinExistence type="predicted"/>
<dbReference type="SUPFAM" id="SSF55073">
    <property type="entry name" value="Nucleotide cyclase"/>
    <property type="match status" value="1"/>
</dbReference>
<sequence length="372" mass="40862">MDAPSAADRPVRAAPSDADLVHQEGPSSSNFDNIIALLRSMLMVETVTISIAYGQHEHLLASSALPQDDIYSNVQFFAGVPIYSYEKEIIGTLSVMDSRPRELTPNQLTSLEDVSRVAADLFELRKLASIDGLTGQMTRRAFEQEASRVLQLSSRHKHKVSMIGLDVDHFKSINDTYGHAAGDEVLKKVAQTCAETLRTSDMLGRLGGEEFAVLLQETDHEGATQVAEKLRKAISLLRFEFDGKTVGVTASFGISSNAHADYDLSKLLEQADAAMYKAKQTGRNRCVAYGDEKLPERVVRRRVLKSGQIQFAGNAANIDCTVRQLGQDGAGLDLVTTANVPNEFRLHIRSDGLTANCKVIERTQTHLDVVFR</sequence>
<reference evidence="5 6" key="1">
    <citation type="journal article" date="2014" name="Antonie Van Leeuwenhoek">
        <title>Hyphomonas beringensis sp. nov. and Hyphomonas chukchiensis sp. nov., isolated from surface seawater of the Bering Sea and Chukchi Sea.</title>
        <authorList>
            <person name="Li C."/>
            <person name="Lai Q."/>
            <person name="Li G."/>
            <person name="Dong C."/>
            <person name="Wang J."/>
            <person name="Liao Y."/>
            <person name="Shao Z."/>
        </authorList>
    </citation>
    <scope>NUCLEOTIDE SEQUENCE [LARGE SCALE GENOMIC DNA]</scope>
    <source>
        <strain evidence="5 6">25B14_1</strain>
    </source>
</reference>
<evidence type="ECO:0000256" key="3">
    <source>
        <dbReference type="SAM" id="MobiDB-lite"/>
    </source>
</evidence>
<evidence type="ECO:0000313" key="5">
    <source>
        <dbReference type="EMBL" id="KCZ54425.1"/>
    </source>
</evidence>
<comment type="caution">
    <text evidence="5">The sequence shown here is derived from an EMBL/GenBank/DDBJ whole genome shotgun (WGS) entry which is preliminary data.</text>
</comment>
<dbReference type="PROSITE" id="PS50887">
    <property type="entry name" value="GGDEF"/>
    <property type="match status" value="1"/>
</dbReference>
<comment type="catalytic activity">
    <reaction evidence="2">
        <text>2 GTP = 3',3'-c-di-GMP + 2 diphosphate</text>
        <dbReference type="Rhea" id="RHEA:24898"/>
        <dbReference type="ChEBI" id="CHEBI:33019"/>
        <dbReference type="ChEBI" id="CHEBI:37565"/>
        <dbReference type="ChEBI" id="CHEBI:58805"/>
        <dbReference type="EC" id="2.7.7.65"/>
    </reaction>
</comment>
<name>A0A062UE68_9PROT</name>
<dbReference type="SUPFAM" id="SSF55781">
    <property type="entry name" value="GAF domain-like"/>
    <property type="match status" value="1"/>
</dbReference>
<dbReference type="Gene3D" id="3.30.70.270">
    <property type="match status" value="1"/>
</dbReference>
<dbReference type="EC" id="2.7.7.65" evidence="1"/>
<dbReference type="STRING" id="1280946.HY29_14295"/>
<dbReference type="Proteomes" id="UP000027037">
    <property type="component" value="Unassembled WGS sequence"/>
</dbReference>
<evidence type="ECO:0000259" key="4">
    <source>
        <dbReference type="PROSITE" id="PS50887"/>
    </source>
</evidence>
<dbReference type="InterPro" id="IPR043128">
    <property type="entry name" value="Rev_trsase/Diguanyl_cyclase"/>
</dbReference>
<dbReference type="InterPro" id="IPR029787">
    <property type="entry name" value="Nucleotide_cyclase"/>
</dbReference>
<dbReference type="PANTHER" id="PTHR45138">
    <property type="entry name" value="REGULATORY COMPONENTS OF SENSORY TRANSDUCTION SYSTEM"/>
    <property type="match status" value="1"/>
</dbReference>
<dbReference type="CDD" id="cd01949">
    <property type="entry name" value="GGDEF"/>
    <property type="match status" value="1"/>
</dbReference>
<dbReference type="OrthoDB" id="9812260at2"/>
<gene>
    <name evidence="5" type="ORF">HY29_14295</name>
</gene>
<dbReference type="SMART" id="SM00267">
    <property type="entry name" value="GGDEF"/>
    <property type="match status" value="1"/>
</dbReference>
<accession>A0A062UE68</accession>
<protein>
    <recommendedName>
        <fullName evidence="1">diguanylate cyclase</fullName>
        <ecNumber evidence="1">2.7.7.65</ecNumber>
    </recommendedName>
</protein>
<dbReference type="AlphaFoldDB" id="A0A062UE68"/>
<dbReference type="PATRIC" id="fig|1280946.3.peg.1870"/>
<dbReference type="FunFam" id="3.30.70.270:FF:000001">
    <property type="entry name" value="Diguanylate cyclase domain protein"/>
    <property type="match status" value="1"/>
</dbReference>
<dbReference type="PANTHER" id="PTHR45138:SF9">
    <property type="entry name" value="DIGUANYLATE CYCLASE DGCM-RELATED"/>
    <property type="match status" value="1"/>
</dbReference>
<feature type="domain" description="GGDEF" evidence="4">
    <location>
        <begin position="158"/>
        <end position="291"/>
    </location>
</feature>
<dbReference type="InterPro" id="IPR050469">
    <property type="entry name" value="Diguanylate_Cyclase"/>
</dbReference>
<evidence type="ECO:0000313" key="6">
    <source>
        <dbReference type="Proteomes" id="UP000027037"/>
    </source>
</evidence>
<organism evidence="5 6">
    <name type="scientific">Hyphomonas beringensis</name>
    <dbReference type="NCBI Taxonomy" id="1280946"/>
    <lineage>
        <taxon>Bacteria</taxon>
        <taxon>Pseudomonadati</taxon>
        <taxon>Pseudomonadota</taxon>
        <taxon>Alphaproteobacteria</taxon>
        <taxon>Hyphomonadales</taxon>
        <taxon>Hyphomonadaceae</taxon>
        <taxon>Hyphomonas</taxon>
    </lineage>
</organism>
<dbReference type="EMBL" id="AWFF01000037">
    <property type="protein sequence ID" value="KCZ54425.1"/>
    <property type="molecule type" value="Genomic_DNA"/>
</dbReference>
<dbReference type="InterPro" id="IPR000160">
    <property type="entry name" value="GGDEF_dom"/>
</dbReference>
<dbReference type="Pfam" id="PF00990">
    <property type="entry name" value="GGDEF"/>
    <property type="match status" value="1"/>
</dbReference>
<keyword evidence="6" id="KW-1185">Reference proteome</keyword>
<evidence type="ECO:0000256" key="1">
    <source>
        <dbReference type="ARBA" id="ARBA00012528"/>
    </source>
</evidence>
<dbReference type="GO" id="GO:0052621">
    <property type="term" value="F:diguanylate cyclase activity"/>
    <property type="evidence" value="ECO:0007669"/>
    <property type="project" value="UniProtKB-EC"/>
</dbReference>